<name>A0ACB0KAB0_TRIPR</name>
<gene>
    <name evidence="1" type="ORF">MILVUS5_LOCUS20869</name>
</gene>
<keyword evidence="2" id="KW-1185">Reference proteome</keyword>
<accession>A0ACB0KAB0</accession>
<organism evidence="1 2">
    <name type="scientific">Trifolium pratense</name>
    <name type="common">Red clover</name>
    <dbReference type="NCBI Taxonomy" id="57577"/>
    <lineage>
        <taxon>Eukaryota</taxon>
        <taxon>Viridiplantae</taxon>
        <taxon>Streptophyta</taxon>
        <taxon>Embryophyta</taxon>
        <taxon>Tracheophyta</taxon>
        <taxon>Spermatophyta</taxon>
        <taxon>Magnoliopsida</taxon>
        <taxon>eudicotyledons</taxon>
        <taxon>Gunneridae</taxon>
        <taxon>Pentapetalae</taxon>
        <taxon>rosids</taxon>
        <taxon>fabids</taxon>
        <taxon>Fabales</taxon>
        <taxon>Fabaceae</taxon>
        <taxon>Papilionoideae</taxon>
        <taxon>50 kb inversion clade</taxon>
        <taxon>NPAAA clade</taxon>
        <taxon>Hologalegina</taxon>
        <taxon>IRL clade</taxon>
        <taxon>Trifolieae</taxon>
        <taxon>Trifolium</taxon>
    </lineage>
</organism>
<evidence type="ECO:0000313" key="2">
    <source>
        <dbReference type="Proteomes" id="UP001177021"/>
    </source>
</evidence>
<evidence type="ECO:0000313" key="1">
    <source>
        <dbReference type="EMBL" id="CAJ2653532.1"/>
    </source>
</evidence>
<proteinExistence type="predicted"/>
<reference evidence="1" key="1">
    <citation type="submission" date="2023-10" db="EMBL/GenBank/DDBJ databases">
        <authorList>
            <person name="Rodriguez Cubillos JULIANA M."/>
            <person name="De Vega J."/>
        </authorList>
    </citation>
    <scope>NUCLEOTIDE SEQUENCE</scope>
</reference>
<dbReference type="EMBL" id="CASHSV030000206">
    <property type="protein sequence ID" value="CAJ2653532.1"/>
    <property type="molecule type" value="Genomic_DNA"/>
</dbReference>
<sequence>MEVVTTTTVVVIITMAEVIITTVVVTMEVVIVNITVVAGILTEVVEGVAHMLVKPLMCKLKATLITDIVMMHFFNYYIKINITKK</sequence>
<dbReference type="Proteomes" id="UP001177021">
    <property type="component" value="Unassembled WGS sequence"/>
</dbReference>
<comment type="caution">
    <text evidence="1">The sequence shown here is derived from an EMBL/GenBank/DDBJ whole genome shotgun (WGS) entry which is preliminary data.</text>
</comment>
<protein>
    <submittedName>
        <fullName evidence="1">Uncharacterized protein</fullName>
    </submittedName>
</protein>